<dbReference type="PANTHER" id="PTHR33116:SF70">
    <property type="entry name" value="NON-LTR RETROELEMENT REVERSE TRANSCRIPTASE-LIKE PROTEIN"/>
    <property type="match status" value="1"/>
</dbReference>
<dbReference type="CDD" id="cd01650">
    <property type="entry name" value="RT_nLTR_like"/>
    <property type="match status" value="1"/>
</dbReference>
<name>A0A151SGC4_CAJCA</name>
<proteinExistence type="predicted"/>
<dbReference type="SUPFAM" id="SSF56672">
    <property type="entry name" value="DNA/RNA polymerases"/>
    <property type="match status" value="1"/>
</dbReference>
<organism evidence="2 3">
    <name type="scientific">Cajanus cajan</name>
    <name type="common">Pigeon pea</name>
    <name type="synonym">Cajanus indicus</name>
    <dbReference type="NCBI Taxonomy" id="3821"/>
    <lineage>
        <taxon>Eukaryota</taxon>
        <taxon>Viridiplantae</taxon>
        <taxon>Streptophyta</taxon>
        <taxon>Embryophyta</taxon>
        <taxon>Tracheophyta</taxon>
        <taxon>Spermatophyta</taxon>
        <taxon>Magnoliopsida</taxon>
        <taxon>eudicotyledons</taxon>
        <taxon>Gunneridae</taxon>
        <taxon>Pentapetalae</taxon>
        <taxon>rosids</taxon>
        <taxon>fabids</taxon>
        <taxon>Fabales</taxon>
        <taxon>Fabaceae</taxon>
        <taxon>Papilionoideae</taxon>
        <taxon>50 kb inversion clade</taxon>
        <taxon>NPAAA clade</taxon>
        <taxon>indigoferoid/millettioid clade</taxon>
        <taxon>Phaseoleae</taxon>
        <taxon>Cajanus</taxon>
    </lineage>
</organism>
<keyword evidence="3" id="KW-1185">Reference proteome</keyword>
<evidence type="ECO:0000313" key="3">
    <source>
        <dbReference type="Proteomes" id="UP000075243"/>
    </source>
</evidence>
<dbReference type="STRING" id="3821.A0A151SGC4"/>
<dbReference type="OMA" id="WIESKEE"/>
<dbReference type="PANTHER" id="PTHR33116">
    <property type="entry name" value="REVERSE TRANSCRIPTASE ZINC-BINDING DOMAIN-CONTAINING PROTEIN-RELATED-RELATED"/>
    <property type="match status" value="1"/>
</dbReference>
<dbReference type="AlphaFoldDB" id="A0A151SGC4"/>
<gene>
    <name evidence="2" type="ORF">KK1_024393</name>
</gene>
<dbReference type="Gramene" id="C.cajan_23706.t">
    <property type="protein sequence ID" value="C.cajan_23706.t"/>
    <property type="gene ID" value="C.cajan_23706"/>
</dbReference>
<dbReference type="InterPro" id="IPR000477">
    <property type="entry name" value="RT_dom"/>
</dbReference>
<evidence type="ECO:0000259" key="1">
    <source>
        <dbReference type="Pfam" id="PF00078"/>
    </source>
</evidence>
<dbReference type="Proteomes" id="UP000075243">
    <property type="component" value="Unassembled WGS sequence"/>
</dbReference>
<reference evidence="2" key="1">
    <citation type="journal article" date="2012" name="Nat. Biotechnol.">
        <title>Draft genome sequence of pigeonpea (Cajanus cajan), an orphan legume crop of resource-poor farmers.</title>
        <authorList>
            <person name="Varshney R.K."/>
            <person name="Chen W."/>
            <person name="Li Y."/>
            <person name="Bharti A.K."/>
            <person name="Saxena R.K."/>
            <person name="Schlueter J.A."/>
            <person name="Donoghue M.T."/>
            <person name="Azam S."/>
            <person name="Fan G."/>
            <person name="Whaley A.M."/>
            <person name="Farmer A.D."/>
            <person name="Sheridan J."/>
            <person name="Iwata A."/>
            <person name="Tuteja R."/>
            <person name="Penmetsa R.V."/>
            <person name="Wu W."/>
            <person name="Upadhyaya H.D."/>
            <person name="Yang S.P."/>
            <person name="Shah T."/>
            <person name="Saxena K.B."/>
            <person name="Michael T."/>
            <person name="McCombie W.R."/>
            <person name="Yang B."/>
            <person name="Zhang G."/>
            <person name="Yang H."/>
            <person name="Wang J."/>
            <person name="Spillane C."/>
            <person name="Cook D.R."/>
            <person name="May G.D."/>
            <person name="Xu X."/>
            <person name="Jackson S.A."/>
        </authorList>
    </citation>
    <scope>NUCLEOTIDE SEQUENCE [LARGE SCALE GENOMIC DNA]</scope>
</reference>
<evidence type="ECO:0000313" key="2">
    <source>
        <dbReference type="EMBL" id="KYP53819.1"/>
    </source>
</evidence>
<dbReference type="Pfam" id="PF00078">
    <property type="entry name" value="RVT_1"/>
    <property type="match status" value="1"/>
</dbReference>
<dbReference type="EMBL" id="KQ483411">
    <property type="protein sequence ID" value="KYP53819.1"/>
    <property type="molecule type" value="Genomic_DNA"/>
</dbReference>
<sequence>MGDRNTRYFHGTTVIRRRRNKVERLLNDQALWVTQQEELEAMVTEYYKHLFLESGDHNNLCLQNAFPSLGTAELDVIGRPISDEEILQAIKRMGSFKAPGPDGLQAIFYQSQWNVVGPFVCKLIHDIEEQPSKVAHINDTLIVIIAKVEVVTHLKQMRPISLCNVSYKLLTKVLAHRLSKVMEYLVHPNQSSFVPHRNSRDNVIVFQEGDPISPYIFVLCMERLFHLINMTIEHHIWKPICLSRSGPLISHLAFADDLVLFAEASTNQVEVIKACLNTFCDSAGLKVSQEKTRIFFSNNVGHVVRNEISSVFGFQRTNDLGKYLGIPTHHSRVNRVTYQGIIDKINSRLSGWKEKNLSFTGRLTLTKSVLQALPSYTMQMVHLPRALCDEVDKICKRFLWGGWK</sequence>
<accession>A0A151SGC4</accession>
<feature type="domain" description="Reverse transcriptase" evidence="1">
    <location>
        <begin position="208"/>
        <end position="326"/>
    </location>
</feature>
<dbReference type="InterPro" id="IPR043502">
    <property type="entry name" value="DNA/RNA_pol_sf"/>
</dbReference>
<protein>
    <submittedName>
        <fullName evidence="2">Retrovirus-related Pol polyprotein LINE-1</fullName>
    </submittedName>
</protein>